<dbReference type="EMBL" id="LODT01000037">
    <property type="protein sequence ID" value="KYQ90273.1"/>
    <property type="molecule type" value="Genomic_DNA"/>
</dbReference>
<dbReference type="PANTHER" id="PTHR23113">
    <property type="entry name" value="GUANINE NUCLEOTIDE EXCHANGE FACTOR"/>
    <property type="match status" value="1"/>
</dbReference>
<feature type="compositionally biased region" description="Pro residues" evidence="4">
    <location>
        <begin position="353"/>
        <end position="367"/>
    </location>
</feature>
<feature type="region of interest" description="Disordered" evidence="4">
    <location>
        <begin position="137"/>
        <end position="210"/>
    </location>
</feature>
<reference evidence="8 9" key="1">
    <citation type="submission" date="2015-12" db="EMBL/GenBank/DDBJ databases">
        <title>Dictyostelia acquired genes for synthesis and detection of signals that induce cell-type specialization by lateral gene transfer from prokaryotes.</title>
        <authorList>
            <person name="Gloeckner G."/>
            <person name="Schaap P."/>
        </authorList>
    </citation>
    <scope>NUCLEOTIDE SEQUENCE [LARGE SCALE GENOMIC DNA]</scope>
    <source>
        <strain evidence="8 9">TK</strain>
    </source>
</reference>
<feature type="domain" description="Ras-GEF" evidence="5">
    <location>
        <begin position="1021"/>
        <end position="1252"/>
    </location>
</feature>
<feature type="compositionally biased region" description="Low complexity" evidence="4">
    <location>
        <begin position="246"/>
        <end position="262"/>
    </location>
</feature>
<feature type="compositionally biased region" description="Low complexity" evidence="4">
    <location>
        <begin position="384"/>
        <end position="400"/>
    </location>
</feature>
<dbReference type="InterPro" id="IPR019804">
    <property type="entry name" value="Ras_G-nucl-exch_fac_CS"/>
</dbReference>
<feature type="compositionally biased region" description="Low complexity" evidence="4">
    <location>
        <begin position="695"/>
        <end position="704"/>
    </location>
</feature>
<dbReference type="Pfam" id="PF00618">
    <property type="entry name" value="RasGEF_N"/>
    <property type="match status" value="1"/>
</dbReference>
<feature type="compositionally biased region" description="Low complexity" evidence="4">
    <location>
        <begin position="675"/>
        <end position="684"/>
    </location>
</feature>
<dbReference type="InterPro" id="IPR036872">
    <property type="entry name" value="CH_dom_sf"/>
</dbReference>
<evidence type="ECO:0000313" key="9">
    <source>
        <dbReference type="Proteomes" id="UP000076078"/>
    </source>
</evidence>
<dbReference type="InParanoid" id="A0A151Z8H5"/>
<dbReference type="Proteomes" id="UP000076078">
    <property type="component" value="Unassembled WGS sequence"/>
</dbReference>
<feature type="compositionally biased region" description="Polar residues" evidence="4">
    <location>
        <begin position="571"/>
        <end position="584"/>
    </location>
</feature>
<dbReference type="CDD" id="cd06224">
    <property type="entry name" value="REM"/>
    <property type="match status" value="1"/>
</dbReference>
<dbReference type="STRING" id="361077.A0A151Z8H5"/>
<feature type="compositionally biased region" description="Low complexity" evidence="4">
    <location>
        <begin position="308"/>
        <end position="335"/>
    </location>
</feature>
<dbReference type="Gene3D" id="1.10.840.10">
    <property type="entry name" value="Ras guanine-nucleotide exchange factors catalytic domain"/>
    <property type="match status" value="1"/>
</dbReference>
<evidence type="ECO:0000259" key="6">
    <source>
        <dbReference type="PROSITE" id="PS50021"/>
    </source>
</evidence>
<feature type="region of interest" description="Disordered" evidence="4">
    <location>
        <begin position="535"/>
        <end position="704"/>
    </location>
</feature>
<evidence type="ECO:0000256" key="1">
    <source>
        <dbReference type="ARBA" id="ARBA00022658"/>
    </source>
</evidence>
<dbReference type="Pfam" id="PF00307">
    <property type="entry name" value="CH"/>
    <property type="match status" value="1"/>
</dbReference>
<feature type="domain" description="Calponin-homology (CH)" evidence="6">
    <location>
        <begin position="30"/>
        <end position="133"/>
    </location>
</feature>
<dbReference type="OrthoDB" id="10254377at2759"/>
<dbReference type="InterPro" id="IPR023578">
    <property type="entry name" value="Ras_GEF_dom_sf"/>
</dbReference>
<dbReference type="GO" id="GO:0007265">
    <property type="term" value="P:Ras protein signal transduction"/>
    <property type="evidence" value="ECO:0007669"/>
    <property type="project" value="TreeGrafter"/>
</dbReference>
<dbReference type="Pfam" id="PF00617">
    <property type="entry name" value="RasGEF"/>
    <property type="match status" value="1"/>
</dbReference>
<evidence type="ECO:0000313" key="8">
    <source>
        <dbReference type="EMBL" id="KYQ90273.1"/>
    </source>
</evidence>
<feature type="compositionally biased region" description="Polar residues" evidence="4">
    <location>
        <begin position="602"/>
        <end position="623"/>
    </location>
</feature>
<protein>
    <submittedName>
        <fullName evidence="8">Ras guanine nucleotide exchange factor</fullName>
    </submittedName>
</protein>
<evidence type="ECO:0000256" key="2">
    <source>
        <dbReference type="ARBA" id="ARBA00023054"/>
    </source>
</evidence>
<dbReference type="SMART" id="SM00147">
    <property type="entry name" value="RasGEF"/>
    <property type="match status" value="1"/>
</dbReference>
<accession>A0A151Z8H5</accession>
<dbReference type="PROSITE" id="PS00720">
    <property type="entry name" value="RASGEF"/>
    <property type="match status" value="1"/>
</dbReference>
<sequence>MNRNTYPPTKNHTISNETSSNNYPYYFTPIYLENQILDWIFNQTKIRVSKPICESLKSGQTLCKLINALKANTIKKINIGTGMFAYRENIASFIKACEVFGLTDDLSRFQDNLMSDRDNLIFQVLLNLMKLTAIERERPSSPIPSSPSLYNNNNNINSNGIGGGSGSTPNSPSVPRPTPPVVKRIGLVNTNPQQNTNTNSSSSSNEASSITKPMISMLSSNTSSPMFNSTSKISSKSRIFAPTPNPTFNNNNTTTITTTIPQKETEPTTEVIISPRKKPPPLISRSNTMNENNTSSPQFSRHGQQSTSYNDLNKFNNNSSNSNSYSNSYNLQNNNNNKEEIPEEVIQQEIKKPGPPLPPRFKPPTPTPTLNKENSQSDLIDDQNNNNNIEYNVENNNNNNNNVTIVEKEIKEDSPPSSPTQTQTATPTFEEPITTPIVQPTPVIPPSPNPIIFNNNSNNNNSNPLKGGTLKQPPISVPINVNNSFNTISSPNTIPIPQNTISILPGNNSLFTPPISTPSQPIPQNTIIQQQQPIYNNNNYSTSPPQNQINASLKKPRSSTKQKLEKFFSKTKLTTNTPKSPQLHSSGGISTPPQPSTPPINGQMSARDQLTSSTRSNTILRKNNSTDEIDHPFPINGSNNISSSLSNSIGRGQGQQFNINNQNLSNDNLVSSIGSDQDYNNNNNRSEDMEDDDSSSPYSTMSDSELTQELMKAINQIEFLYKDRKILKERINFTYPDKYKSFVIYDELLKLDQSPTFTTNQMLSLPLRKQLEFCRTEERRFLSEIFTLKNVLNVVEENKALSIRTEEMQKMIDSLIIEKKSLSARFDELLGTMAQSEQNRIDEEGIIFSDYKGKLEIKGGNTEKLIERLYNKNIIGPVTEYVDTFLITYRSFTTSKKVMEMLKKTYDEHADVEGESERQFQIEQENLAKKKIRLRICNFLKRWAELFFHDFDTDLIHEYNQFIQNCNDQNLSSLLQRTLDKKLNAADGGTLFFSTKSPTFNKNAPAPILPKPPIVSLDDIDPVEIARQLTISEFELFRNVASKELLSLSWQKSDKDKRSPNLLRMIHRFNEVSNWVVYTIVREGNLKKRAHHLKRFIKLTEELRKLNNFNCVFVVVAALYSASVNRLSKTWAEISKQQMKAFEEIVALTSPNSSFSAYREELHNANPPCIPYLGVHLSDLTFIEEGNPDRLENGFVNFFKCRMVAEVIKEIHQYQQQPYNLVAISDIINIITSYKVTNESDCFKLSLQAEPRESITN</sequence>
<keyword evidence="2" id="KW-0175">Coiled coil</keyword>
<evidence type="ECO:0000256" key="4">
    <source>
        <dbReference type="SAM" id="MobiDB-lite"/>
    </source>
</evidence>
<feature type="compositionally biased region" description="Low complexity" evidence="4">
    <location>
        <begin position="635"/>
        <end position="668"/>
    </location>
</feature>
<feature type="compositionally biased region" description="Low complexity" evidence="4">
    <location>
        <begin position="146"/>
        <end position="159"/>
    </location>
</feature>
<feature type="compositionally biased region" description="Polar residues" evidence="4">
    <location>
        <begin position="542"/>
        <end position="551"/>
    </location>
</feature>
<dbReference type="InterPro" id="IPR000651">
    <property type="entry name" value="Ras-like_Gua-exchang_fac_N"/>
</dbReference>
<dbReference type="Gene3D" id="1.10.418.10">
    <property type="entry name" value="Calponin-like domain"/>
    <property type="match status" value="1"/>
</dbReference>
<comment type="caution">
    <text evidence="8">The sequence shown here is derived from an EMBL/GenBank/DDBJ whole genome shotgun (WGS) entry which is preliminary data.</text>
</comment>
<evidence type="ECO:0000259" key="7">
    <source>
        <dbReference type="PROSITE" id="PS50212"/>
    </source>
</evidence>
<dbReference type="InterPro" id="IPR036964">
    <property type="entry name" value="RASGEF_cat_dom_sf"/>
</dbReference>
<name>A0A151Z8H5_TIELA</name>
<dbReference type="SMART" id="SM00033">
    <property type="entry name" value="CH"/>
    <property type="match status" value="1"/>
</dbReference>
<dbReference type="PROSITE" id="PS50021">
    <property type="entry name" value="CH"/>
    <property type="match status" value="1"/>
</dbReference>
<gene>
    <name evidence="8" type="ORF">DLAC_08875</name>
</gene>
<dbReference type="PANTHER" id="PTHR23113:SF370">
    <property type="entry name" value="RAS GUANINE NUCLEOTIDE EXCHANGE FACTOR P"/>
    <property type="match status" value="1"/>
</dbReference>
<keyword evidence="1 3" id="KW-0344">Guanine-nucleotide releasing factor</keyword>
<feature type="compositionally biased region" description="Low complexity" evidence="4">
    <location>
        <begin position="189"/>
        <end position="209"/>
    </location>
</feature>
<dbReference type="CDD" id="cd00155">
    <property type="entry name" value="RasGEF"/>
    <property type="match status" value="1"/>
</dbReference>
<dbReference type="FunCoup" id="A0A151Z8H5">
    <property type="interactions" value="466"/>
</dbReference>
<organism evidence="8 9">
    <name type="scientific">Tieghemostelium lacteum</name>
    <name type="common">Slime mold</name>
    <name type="synonym">Dictyostelium lacteum</name>
    <dbReference type="NCBI Taxonomy" id="361077"/>
    <lineage>
        <taxon>Eukaryota</taxon>
        <taxon>Amoebozoa</taxon>
        <taxon>Evosea</taxon>
        <taxon>Eumycetozoa</taxon>
        <taxon>Dictyostelia</taxon>
        <taxon>Dictyosteliales</taxon>
        <taxon>Raperosteliaceae</taxon>
        <taxon>Tieghemostelium</taxon>
    </lineage>
</organism>
<dbReference type="InterPro" id="IPR001715">
    <property type="entry name" value="CH_dom"/>
</dbReference>
<dbReference type="OMA" id="CNFLKRW"/>
<dbReference type="GO" id="GO:0005886">
    <property type="term" value="C:plasma membrane"/>
    <property type="evidence" value="ECO:0007669"/>
    <property type="project" value="TreeGrafter"/>
</dbReference>
<dbReference type="SUPFAM" id="SSF48366">
    <property type="entry name" value="Ras GEF"/>
    <property type="match status" value="1"/>
</dbReference>
<dbReference type="Gene3D" id="1.20.870.10">
    <property type="entry name" value="Son of sevenless (SoS) protein Chain: S domain 1"/>
    <property type="match status" value="1"/>
</dbReference>
<dbReference type="InterPro" id="IPR008937">
    <property type="entry name" value="Ras-like_GEF"/>
</dbReference>
<dbReference type="PROSITE" id="PS50212">
    <property type="entry name" value="RASGEF_NTER"/>
    <property type="match status" value="1"/>
</dbReference>
<evidence type="ECO:0000259" key="5">
    <source>
        <dbReference type="PROSITE" id="PS50009"/>
    </source>
</evidence>
<dbReference type="AlphaFoldDB" id="A0A151Z8H5"/>
<evidence type="ECO:0000256" key="3">
    <source>
        <dbReference type="PROSITE-ProRule" id="PRU00168"/>
    </source>
</evidence>
<dbReference type="SUPFAM" id="SSF47576">
    <property type="entry name" value="Calponin-homology domain, CH-domain"/>
    <property type="match status" value="1"/>
</dbReference>
<dbReference type="SMART" id="SM00229">
    <property type="entry name" value="RasGEFN"/>
    <property type="match status" value="1"/>
</dbReference>
<dbReference type="InterPro" id="IPR001895">
    <property type="entry name" value="RASGEF_cat_dom"/>
</dbReference>
<dbReference type="PROSITE" id="PS50009">
    <property type="entry name" value="RASGEF_CAT"/>
    <property type="match status" value="1"/>
</dbReference>
<keyword evidence="9" id="KW-1185">Reference proteome</keyword>
<feature type="domain" description="N-terminal Ras-GEF" evidence="7">
    <location>
        <begin position="853"/>
        <end position="987"/>
    </location>
</feature>
<feature type="compositionally biased region" description="Polar residues" evidence="4">
    <location>
        <begin position="284"/>
        <end position="307"/>
    </location>
</feature>
<feature type="region of interest" description="Disordered" evidence="4">
    <location>
        <begin position="350"/>
        <end position="400"/>
    </location>
</feature>
<feature type="region of interest" description="Disordered" evidence="4">
    <location>
        <begin position="235"/>
        <end position="335"/>
    </location>
</feature>
<proteinExistence type="predicted"/>
<dbReference type="GO" id="GO:0005085">
    <property type="term" value="F:guanyl-nucleotide exchange factor activity"/>
    <property type="evidence" value="ECO:0007669"/>
    <property type="project" value="UniProtKB-KW"/>
</dbReference>